<evidence type="ECO:0000313" key="1">
    <source>
        <dbReference type="EMBL" id="ESN97116.1"/>
    </source>
</evidence>
<dbReference type="EMBL" id="AMQM01006488">
    <property type="status" value="NOT_ANNOTATED_CDS"/>
    <property type="molecule type" value="Genomic_DNA"/>
</dbReference>
<gene>
    <name evidence="2" type="primary">20206841</name>
    <name evidence="1" type="ORF">HELRODRAFT_178566</name>
</gene>
<dbReference type="HOGENOM" id="CLU_1596317_0_0_1"/>
<dbReference type="EMBL" id="KB097456">
    <property type="protein sequence ID" value="ESN97116.1"/>
    <property type="molecule type" value="Genomic_DNA"/>
</dbReference>
<keyword evidence="3" id="KW-1185">Reference proteome</keyword>
<dbReference type="EnsemblMetazoa" id="HelroT178566">
    <property type="protein sequence ID" value="HelroP178566"/>
    <property type="gene ID" value="HelroG178566"/>
</dbReference>
<dbReference type="InParanoid" id="T1FDE2"/>
<accession>T1FDE2</accession>
<evidence type="ECO:0000313" key="2">
    <source>
        <dbReference type="EnsemblMetazoa" id="HelroP178566"/>
    </source>
</evidence>
<name>T1FDE2_HELRO</name>
<dbReference type="KEGG" id="hro:HELRODRAFT_178566"/>
<reference evidence="2" key="3">
    <citation type="submission" date="2015-06" db="UniProtKB">
        <authorList>
            <consortium name="EnsemblMetazoa"/>
        </authorList>
    </citation>
    <scope>IDENTIFICATION</scope>
</reference>
<dbReference type="Proteomes" id="UP000015101">
    <property type="component" value="Unassembled WGS sequence"/>
</dbReference>
<evidence type="ECO:0000313" key="3">
    <source>
        <dbReference type="Proteomes" id="UP000015101"/>
    </source>
</evidence>
<dbReference type="CTD" id="20206841"/>
<proteinExistence type="predicted"/>
<dbReference type="GeneID" id="20206841"/>
<reference evidence="3" key="1">
    <citation type="submission" date="2012-12" db="EMBL/GenBank/DDBJ databases">
        <authorList>
            <person name="Hellsten U."/>
            <person name="Grimwood J."/>
            <person name="Chapman J.A."/>
            <person name="Shapiro H."/>
            <person name="Aerts A."/>
            <person name="Otillar R.P."/>
            <person name="Terry A.Y."/>
            <person name="Boore J.L."/>
            <person name="Simakov O."/>
            <person name="Marletaz F."/>
            <person name="Cho S.-J."/>
            <person name="Edsinger-Gonzales E."/>
            <person name="Havlak P."/>
            <person name="Kuo D.-H."/>
            <person name="Larsson T."/>
            <person name="Lv J."/>
            <person name="Arendt D."/>
            <person name="Savage R."/>
            <person name="Osoegawa K."/>
            <person name="de Jong P."/>
            <person name="Lindberg D.R."/>
            <person name="Seaver E.C."/>
            <person name="Weisblat D.A."/>
            <person name="Putnam N.H."/>
            <person name="Grigoriev I.V."/>
            <person name="Rokhsar D.S."/>
        </authorList>
    </citation>
    <scope>NUCLEOTIDE SEQUENCE</scope>
</reference>
<protein>
    <submittedName>
        <fullName evidence="1 2">Uncharacterized protein</fullName>
    </submittedName>
</protein>
<sequence length="167" mass="18637">MDKLESEQLKTAGIVTRLANNAFSSKRNPIGAIGIQVRQNWSKKVSELVDVRKGKPREKNGREGCSSENQKKNWRTSYFGLIQQKLQPFDVADLYLQKARVKTSKAIKNKNSSKNKLHVVAMETINQADVNDLKIYTDGSVGATTKRSISVMVVCNEDGLINIEKAV</sequence>
<reference evidence="1 3" key="2">
    <citation type="journal article" date="2013" name="Nature">
        <title>Insights into bilaterian evolution from three spiralian genomes.</title>
        <authorList>
            <person name="Simakov O."/>
            <person name="Marletaz F."/>
            <person name="Cho S.J."/>
            <person name="Edsinger-Gonzales E."/>
            <person name="Havlak P."/>
            <person name="Hellsten U."/>
            <person name="Kuo D.H."/>
            <person name="Larsson T."/>
            <person name="Lv J."/>
            <person name="Arendt D."/>
            <person name="Savage R."/>
            <person name="Osoegawa K."/>
            <person name="de Jong P."/>
            <person name="Grimwood J."/>
            <person name="Chapman J.A."/>
            <person name="Shapiro H."/>
            <person name="Aerts A."/>
            <person name="Otillar R.P."/>
            <person name="Terry A.Y."/>
            <person name="Boore J.L."/>
            <person name="Grigoriev I.V."/>
            <person name="Lindberg D.R."/>
            <person name="Seaver E.C."/>
            <person name="Weisblat D.A."/>
            <person name="Putnam N.H."/>
            <person name="Rokhsar D.S."/>
        </authorList>
    </citation>
    <scope>NUCLEOTIDE SEQUENCE</scope>
</reference>
<dbReference type="AlphaFoldDB" id="T1FDE2"/>
<dbReference type="RefSeq" id="XP_009024897.1">
    <property type="nucleotide sequence ID" value="XM_009026649.1"/>
</dbReference>
<organism evidence="2 3">
    <name type="scientific">Helobdella robusta</name>
    <name type="common">Californian leech</name>
    <dbReference type="NCBI Taxonomy" id="6412"/>
    <lineage>
        <taxon>Eukaryota</taxon>
        <taxon>Metazoa</taxon>
        <taxon>Spiralia</taxon>
        <taxon>Lophotrochozoa</taxon>
        <taxon>Annelida</taxon>
        <taxon>Clitellata</taxon>
        <taxon>Hirudinea</taxon>
        <taxon>Rhynchobdellida</taxon>
        <taxon>Glossiphoniidae</taxon>
        <taxon>Helobdella</taxon>
    </lineage>
</organism>